<evidence type="ECO:0008006" key="4">
    <source>
        <dbReference type="Google" id="ProtNLM"/>
    </source>
</evidence>
<accession>A0A1V2EVU7</accession>
<organism evidence="2 3">
    <name type="scientific">Sphingomonas jeddahensis</name>
    <dbReference type="NCBI Taxonomy" id="1915074"/>
    <lineage>
        <taxon>Bacteria</taxon>
        <taxon>Pseudomonadati</taxon>
        <taxon>Pseudomonadota</taxon>
        <taxon>Alphaproteobacteria</taxon>
        <taxon>Sphingomonadales</taxon>
        <taxon>Sphingomonadaceae</taxon>
        <taxon>Sphingomonas</taxon>
    </lineage>
</organism>
<feature type="transmembrane region" description="Helical" evidence="1">
    <location>
        <begin position="89"/>
        <end position="110"/>
    </location>
</feature>
<keyword evidence="1" id="KW-0472">Membrane</keyword>
<dbReference type="EMBL" id="MPSB01000003">
    <property type="protein sequence ID" value="ONF96720.1"/>
    <property type="molecule type" value="Genomic_DNA"/>
</dbReference>
<dbReference type="AlphaFoldDB" id="A0A1V2EVU7"/>
<dbReference type="OrthoDB" id="9777715at2"/>
<keyword evidence="3" id="KW-1185">Reference proteome</keyword>
<keyword evidence="1" id="KW-0812">Transmembrane</keyword>
<dbReference type="Proteomes" id="UP000188729">
    <property type="component" value="Unassembled WGS sequence"/>
</dbReference>
<proteinExistence type="predicted"/>
<feature type="transmembrane region" description="Helical" evidence="1">
    <location>
        <begin position="57"/>
        <end position="77"/>
    </location>
</feature>
<sequence length="768" mass="80073">MNGGPTIIDMRTRNAGNPDVQQTAQPPAAVAEQLMLEEADYTAPPEGVEPVSSWRTVGPIALAALATLWVGMLLWMARDSLAAMPALDLAQFGAALVAVPALAGIVWLIALRTSRAEAHRFGATAGAMRAEAAALEQTVASLAAALEDNRQRLAEQAGQLGTLGDSATARLTAVGRGLSEEIDQADVHARSLAEAAGVAQNSLSVLLATMPEAQAEADALTGRIEKAGLTASQQAAALDAQIVALTERGREAEAVAGGAAQKLAAHIARMEATSETAGARLEAVTAEMSAAVDALLSRTADAVNESRKGIAAQGEAMLAMIGANQAALDAAVRDSAGSLAERIGAIEVAVDRITGRLDHHRAASDGLVDGLQGALAGIEDRLARLHQQGVERTQMLAASISALGGSADAMTQALAAGDAMAGRAIETTDALLMALDAATREIDETLPAAVDRLDTRVLAAKAVVVAAKPELLALVTAAESTHEAIEAIAKVIADQRGNVDTLTGTLLDTLSTGRAKADAMGQMVDEAADRANRFAEEAAPRLIEMLLRVRDTATQAAEHAREVLGRVVPEAADALEKSGAAALRRAVNAGVDTQIAQIATAADAAVTAASQAAARLDEQLRAIDALAASVDTRIDVARTEREVQEQESFARRASLLIDALNSASIDITRTFSPDIADSAWAAYLKGDRGVFTRRAVRLLGDVEHRAIAEMYDENEGFRDQVNRYIHDFEAMLRTILAQRDGSPLGVTLLSSDMGKLYVALAQAIERLR</sequence>
<gene>
    <name evidence="2" type="ORF">SPHI_09140</name>
</gene>
<dbReference type="RefSeq" id="WP_076743703.1">
    <property type="nucleotide sequence ID" value="NZ_MPSB01000003.1"/>
</dbReference>
<evidence type="ECO:0000256" key="1">
    <source>
        <dbReference type="SAM" id="Phobius"/>
    </source>
</evidence>
<protein>
    <recommendedName>
        <fullName evidence="4">ATPase</fullName>
    </recommendedName>
</protein>
<name>A0A1V2EVU7_9SPHN</name>
<comment type="caution">
    <text evidence="2">The sequence shown here is derived from an EMBL/GenBank/DDBJ whole genome shotgun (WGS) entry which is preliminary data.</text>
</comment>
<reference evidence="2 3" key="1">
    <citation type="submission" date="2016-11" db="EMBL/GenBank/DDBJ databases">
        <title>Genome sequence of Sphingomonas jeddahensis G39.</title>
        <authorList>
            <person name="Poehlein A."/>
            <person name="Wuebbeler J.H."/>
            <person name="Steinbuechel A."/>
            <person name="Daniel R."/>
        </authorList>
    </citation>
    <scope>NUCLEOTIDE SEQUENCE [LARGE SCALE GENOMIC DNA]</scope>
    <source>
        <strain evidence="2 3">G39</strain>
    </source>
</reference>
<evidence type="ECO:0000313" key="3">
    <source>
        <dbReference type="Proteomes" id="UP000188729"/>
    </source>
</evidence>
<evidence type="ECO:0000313" key="2">
    <source>
        <dbReference type="EMBL" id="ONF96720.1"/>
    </source>
</evidence>
<keyword evidence="1" id="KW-1133">Transmembrane helix</keyword>
<dbReference type="STRING" id="1915074.SPHI_09140"/>